<dbReference type="Proteomes" id="UP001597365">
    <property type="component" value="Unassembled WGS sequence"/>
</dbReference>
<evidence type="ECO:0000313" key="1">
    <source>
        <dbReference type="EMBL" id="MFD1832545.1"/>
    </source>
</evidence>
<accession>A0ABW4PR02</accession>
<reference evidence="2" key="1">
    <citation type="journal article" date="2019" name="Int. J. Syst. Evol. Microbiol.">
        <title>The Global Catalogue of Microorganisms (GCM) 10K type strain sequencing project: providing services to taxonomists for standard genome sequencing and annotation.</title>
        <authorList>
            <consortium name="The Broad Institute Genomics Platform"/>
            <consortium name="The Broad Institute Genome Sequencing Center for Infectious Disease"/>
            <person name="Wu L."/>
            <person name="Ma J."/>
        </authorList>
    </citation>
    <scope>NUCLEOTIDE SEQUENCE [LARGE SCALE GENOMIC DNA]</scope>
    <source>
        <strain evidence="2">CGMCC 4.7455</strain>
    </source>
</reference>
<gene>
    <name evidence="1" type="ORF">ACFSJS_23285</name>
</gene>
<proteinExistence type="predicted"/>
<name>A0ABW4PR02_9ACTN</name>
<sequence length="49" mass="5886">MVNASDVSPHRLYRQVRLGLGRKPVPDVELDVHRAMEVLRLRQLWCYRR</sequence>
<dbReference type="EMBL" id="JBHUFU010000016">
    <property type="protein sequence ID" value="MFD1832545.1"/>
    <property type="molecule type" value="Genomic_DNA"/>
</dbReference>
<dbReference type="RefSeq" id="WP_380903554.1">
    <property type="nucleotide sequence ID" value="NZ_JBHUFU010000016.1"/>
</dbReference>
<keyword evidence="2" id="KW-1185">Reference proteome</keyword>
<protein>
    <submittedName>
        <fullName evidence="1">Uncharacterized protein</fullName>
    </submittedName>
</protein>
<organism evidence="1 2">
    <name type="scientific">Streptomyces desertarenae</name>
    <dbReference type="NCBI Taxonomy" id="2666184"/>
    <lineage>
        <taxon>Bacteria</taxon>
        <taxon>Bacillati</taxon>
        <taxon>Actinomycetota</taxon>
        <taxon>Actinomycetes</taxon>
        <taxon>Kitasatosporales</taxon>
        <taxon>Streptomycetaceae</taxon>
        <taxon>Streptomyces</taxon>
    </lineage>
</organism>
<evidence type="ECO:0000313" key="2">
    <source>
        <dbReference type="Proteomes" id="UP001597365"/>
    </source>
</evidence>
<comment type="caution">
    <text evidence="1">The sequence shown here is derived from an EMBL/GenBank/DDBJ whole genome shotgun (WGS) entry which is preliminary data.</text>
</comment>